<feature type="domain" description="DEP" evidence="2">
    <location>
        <begin position="170"/>
        <end position="244"/>
    </location>
</feature>
<dbReference type="PROSITE" id="PS50186">
    <property type="entry name" value="DEP"/>
    <property type="match status" value="2"/>
</dbReference>
<evidence type="ECO:0000256" key="1">
    <source>
        <dbReference type="SAM" id="MobiDB-lite"/>
    </source>
</evidence>
<dbReference type="GO" id="GO:0035556">
    <property type="term" value="P:intracellular signal transduction"/>
    <property type="evidence" value="ECO:0007669"/>
    <property type="project" value="InterPro"/>
</dbReference>
<feature type="domain" description="DEP" evidence="2">
    <location>
        <begin position="70"/>
        <end position="146"/>
    </location>
</feature>
<gene>
    <name evidence="3" type="ORF">TOLI1172_LOCUS2419</name>
</gene>
<feature type="compositionally biased region" description="Basic and acidic residues" evidence="1">
    <location>
        <begin position="52"/>
        <end position="62"/>
    </location>
</feature>
<dbReference type="EMBL" id="HBFP01003402">
    <property type="protein sequence ID" value="CAD8818030.1"/>
    <property type="molecule type" value="Transcribed_RNA"/>
</dbReference>
<dbReference type="CDD" id="cd04371">
    <property type="entry name" value="DEP"/>
    <property type="match status" value="2"/>
</dbReference>
<dbReference type="SMART" id="SM00049">
    <property type="entry name" value="DEP"/>
    <property type="match status" value="2"/>
</dbReference>
<evidence type="ECO:0000259" key="2">
    <source>
        <dbReference type="PROSITE" id="PS50186"/>
    </source>
</evidence>
<dbReference type="InterPro" id="IPR000591">
    <property type="entry name" value="DEP_dom"/>
</dbReference>
<dbReference type="InterPro" id="IPR036390">
    <property type="entry name" value="WH_DNA-bd_sf"/>
</dbReference>
<dbReference type="InterPro" id="IPR036388">
    <property type="entry name" value="WH-like_DNA-bd_sf"/>
</dbReference>
<dbReference type="AlphaFoldDB" id="A0A7S1EQK4"/>
<dbReference type="Gene3D" id="1.10.10.10">
    <property type="entry name" value="Winged helix-like DNA-binding domain superfamily/Winged helix DNA-binding domain"/>
    <property type="match status" value="2"/>
</dbReference>
<sequence>MLWLEGVQASKSSSFSINYVVKQVFSDFSPVTAESSAESSPRIPRQPAQKETAAEDHGHSEEIHELSTHLRSLVQNKNHSYRLQSYPHCFVGENAIEKLKQSGMAESSNDAIGRMNELLKAEKIFNVIDIGNTEFSKGYCLYRFQEDVNIMQAEENLCDGITLEDVESVLRSELKPRTRRNGLQNHCNSILGIEAVNVLCKNQCVKDRQSAVLVCQVFVDSGFFTAVDNQPKFRDGMTLFKIQQEQQVIQERELSRVSSVTSDIQ</sequence>
<feature type="region of interest" description="Disordered" evidence="1">
    <location>
        <begin position="34"/>
        <end position="62"/>
    </location>
</feature>
<protein>
    <recommendedName>
        <fullName evidence="2">DEP domain-containing protein</fullName>
    </recommendedName>
</protein>
<dbReference type="Pfam" id="PF00610">
    <property type="entry name" value="DEP"/>
    <property type="match status" value="2"/>
</dbReference>
<proteinExistence type="predicted"/>
<evidence type="ECO:0000313" key="3">
    <source>
        <dbReference type="EMBL" id="CAD8818030.1"/>
    </source>
</evidence>
<name>A0A7S1EQK4_9RHOD</name>
<reference evidence="3" key="1">
    <citation type="submission" date="2021-01" db="EMBL/GenBank/DDBJ databases">
        <authorList>
            <person name="Corre E."/>
            <person name="Pelletier E."/>
            <person name="Niang G."/>
            <person name="Scheremetjew M."/>
            <person name="Finn R."/>
            <person name="Kale V."/>
            <person name="Holt S."/>
            <person name="Cochrane G."/>
            <person name="Meng A."/>
            <person name="Brown T."/>
            <person name="Cohen L."/>
        </authorList>
    </citation>
    <scope>NUCLEOTIDE SEQUENCE</scope>
    <source>
        <strain evidence="3">CCMP3278</strain>
    </source>
</reference>
<dbReference type="SUPFAM" id="SSF46785">
    <property type="entry name" value="Winged helix' DNA-binding domain"/>
    <property type="match status" value="2"/>
</dbReference>
<organism evidence="3">
    <name type="scientific">Timspurckia oligopyrenoides</name>
    <dbReference type="NCBI Taxonomy" id="708627"/>
    <lineage>
        <taxon>Eukaryota</taxon>
        <taxon>Rhodophyta</taxon>
        <taxon>Bangiophyceae</taxon>
        <taxon>Porphyridiales</taxon>
        <taxon>Porphyridiaceae</taxon>
        <taxon>Timspurckia</taxon>
    </lineage>
</organism>
<accession>A0A7S1EQK4</accession>